<dbReference type="InterPro" id="IPR002514">
    <property type="entry name" value="Transposase_8"/>
</dbReference>
<reference evidence="2 4" key="1">
    <citation type="submission" date="2019-03" db="EMBL/GenBank/DDBJ databases">
        <title>Genome sequence of Sphingomonas sp. 17J27-24.</title>
        <authorList>
            <person name="Kim M."/>
            <person name="Maeng S."/>
            <person name="Sathiyaraj S."/>
        </authorList>
    </citation>
    <scope>NUCLEOTIDE SEQUENCE [LARGE SCALE GENOMIC DNA]</scope>
    <source>
        <strain evidence="2 4">17J27-24</strain>
    </source>
</reference>
<proteinExistence type="predicted"/>
<dbReference type="Pfam" id="PF01527">
    <property type="entry name" value="HTH_Tnp_1"/>
    <property type="match status" value="1"/>
</dbReference>
<accession>A0A4Y8ZMK3</accession>
<sequence length="138" mass="14578">MSKEAGVARRRRHTQAFKLSAVARMQDALDVAGLAAELGIDRGLLYKWNRAFQIGGADALLFPGERVRKGLPARVLDAGDRAIGAGVKDAPAVPAGTPELERKVAQQALELDFFRAALQHFAGHRRTSGGSGGTGSTS</sequence>
<dbReference type="GO" id="GO:0003677">
    <property type="term" value="F:DNA binding"/>
    <property type="evidence" value="ECO:0007669"/>
    <property type="project" value="InterPro"/>
</dbReference>
<dbReference type="InterPro" id="IPR009057">
    <property type="entry name" value="Homeodomain-like_sf"/>
</dbReference>
<organism evidence="2 4">
    <name type="scientific">Sphingomonas parva</name>
    <dbReference type="NCBI Taxonomy" id="2555898"/>
    <lineage>
        <taxon>Bacteria</taxon>
        <taxon>Pseudomonadati</taxon>
        <taxon>Pseudomonadota</taxon>
        <taxon>Alphaproteobacteria</taxon>
        <taxon>Sphingomonadales</taxon>
        <taxon>Sphingomonadaceae</taxon>
        <taxon>Sphingomonas</taxon>
    </lineage>
</organism>
<evidence type="ECO:0000313" key="3">
    <source>
        <dbReference type="EMBL" id="TFI57718.1"/>
    </source>
</evidence>
<name>A0A4Y8ZMK3_9SPHN</name>
<evidence type="ECO:0000313" key="4">
    <source>
        <dbReference type="Proteomes" id="UP000298213"/>
    </source>
</evidence>
<evidence type="ECO:0000313" key="2">
    <source>
        <dbReference type="EMBL" id="TFI56492.1"/>
    </source>
</evidence>
<comment type="caution">
    <text evidence="2">The sequence shown here is derived from an EMBL/GenBank/DDBJ whole genome shotgun (WGS) entry which is preliminary data.</text>
</comment>
<keyword evidence="4" id="KW-1185">Reference proteome</keyword>
<protein>
    <submittedName>
        <fullName evidence="2">Uncharacterized protein</fullName>
    </submittedName>
</protein>
<dbReference type="Proteomes" id="UP000298213">
    <property type="component" value="Unassembled WGS sequence"/>
</dbReference>
<dbReference type="AlphaFoldDB" id="A0A4Y8ZMK3"/>
<dbReference type="EMBL" id="SPDV01000072">
    <property type="protein sequence ID" value="TFI56492.1"/>
    <property type="molecule type" value="Genomic_DNA"/>
</dbReference>
<dbReference type="GO" id="GO:0006313">
    <property type="term" value="P:DNA transposition"/>
    <property type="evidence" value="ECO:0007669"/>
    <property type="project" value="InterPro"/>
</dbReference>
<dbReference type="GO" id="GO:0004803">
    <property type="term" value="F:transposase activity"/>
    <property type="evidence" value="ECO:0007669"/>
    <property type="project" value="InterPro"/>
</dbReference>
<dbReference type="SUPFAM" id="SSF46689">
    <property type="entry name" value="Homeodomain-like"/>
    <property type="match status" value="1"/>
</dbReference>
<gene>
    <name evidence="3" type="ORF">E2493_13810</name>
    <name evidence="2" type="ORF">E2493_19890</name>
    <name evidence="1" type="ORF">E2493_20510</name>
</gene>
<evidence type="ECO:0000313" key="1">
    <source>
        <dbReference type="EMBL" id="TFI56377.1"/>
    </source>
</evidence>
<dbReference type="EMBL" id="SPDV01000092">
    <property type="protein sequence ID" value="TFI56377.1"/>
    <property type="molecule type" value="Genomic_DNA"/>
</dbReference>
<dbReference type="OrthoDB" id="9803878at2"/>
<dbReference type="EMBL" id="SPDV01000027">
    <property type="protein sequence ID" value="TFI57718.1"/>
    <property type="molecule type" value="Genomic_DNA"/>
</dbReference>